<evidence type="ECO:0000313" key="3">
    <source>
        <dbReference type="Proteomes" id="UP000005952"/>
    </source>
</evidence>
<dbReference type="GO" id="GO:0006355">
    <property type="term" value="P:regulation of DNA-templated transcription"/>
    <property type="evidence" value="ECO:0007669"/>
    <property type="project" value="InterPro"/>
</dbReference>
<protein>
    <submittedName>
        <fullName evidence="2">Uncharacterized protein</fullName>
    </submittedName>
</protein>
<gene>
    <name evidence="2" type="ORF">HYPDE_26338</name>
</gene>
<dbReference type="EMBL" id="CP005587">
    <property type="protein sequence ID" value="AGK56950.1"/>
    <property type="molecule type" value="Genomic_DNA"/>
</dbReference>
<dbReference type="Pfam" id="PF04221">
    <property type="entry name" value="RelB"/>
    <property type="match status" value="1"/>
</dbReference>
<evidence type="ECO:0000256" key="1">
    <source>
        <dbReference type="SAM" id="MobiDB-lite"/>
    </source>
</evidence>
<dbReference type="OrthoDB" id="1666683at2"/>
<dbReference type="Gene3D" id="1.10.1220.10">
    <property type="entry name" value="Met repressor-like"/>
    <property type="match status" value="1"/>
</dbReference>
<organism evidence="2 3">
    <name type="scientific">Hyphomicrobium denitrificans 1NES1</name>
    <dbReference type="NCBI Taxonomy" id="670307"/>
    <lineage>
        <taxon>Bacteria</taxon>
        <taxon>Pseudomonadati</taxon>
        <taxon>Pseudomonadota</taxon>
        <taxon>Alphaproteobacteria</taxon>
        <taxon>Hyphomicrobiales</taxon>
        <taxon>Hyphomicrobiaceae</taxon>
        <taxon>Hyphomicrobium</taxon>
    </lineage>
</organism>
<keyword evidence="3" id="KW-1185">Reference proteome</keyword>
<feature type="compositionally biased region" description="Polar residues" evidence="1">
    <location>
        <begin position="45"/>
        <end position="55"/>
    </location>
</feature>
<dbReference type="AlphaFoldDB" id="N0BA18"/>
<dbReference type="STRING" id="670307.HYPDE_26338"/>
<reference evidence="2 3" key="1">
    <citation type="journal article" date="2013" name="Genome Announc.">
        <title>Genome sequences for three denitrifying bacterial strains isolated from a uranium- and nitrate-contaminated subsurface environment.</title>
        <authorList>
            <person name="Venkatramanan R."/>
            <person name="Prakash O."/>
            <person name="Woyke T."/>
            <person name="Chain P."/>
            <person name="Goodwin L.A."/>
            <person name="Watson D."/>
            <person name="Brooks S."/>
            <person name="Kostka J.E."/>
            <person name="Green S.J."/>
        </authorList>
    </citation>
    <scope>NUCLEOTIDE SEQUENCE [LARGE SCALE GENOMIC DNA]</scope>
    <source>
        <strain evidence="2 3">1NES1</strain>
    </source>
</reference>
<proteinExistence type="predicted"/>
<name>N0BA18_9HYPH</name>
<dbReference type="InterPro" id="IPR013321">
    <property type="entry name" value="Arc_rbn_hlx_hlx"/>
</dbReference>
<feature type="compositionally biased region" description="Polar residues" evidence="1">
    <location>
        <begin position="75"/>
        <end position="90"/>
    </location>
</feature>
<dbReference type="RefSeq" id="WP_015596987.1">
    <property type="nucleotide sequence ID" value="NC_021172.1"/>
</dbReference>
<evidence type="ECO:0000313" key="2">
    <source>
        <dbReference type="EMBL" id="AGK56950.1"/>
    </source>
</evidence>
<dbReference type="Proteomes" id="UP000005952">
    <property type="component" value="Chromosome"/>
</dbReference>
<dbReference type="HOGENOM" id="CLU_2342957_0_0_5"/>
<dbReference type="InterPro" id="IPR007337">
    <property type="entry name" value="RelB/DinJ"/>
</dbReference>
<dbReference type="KEGG" id="hdt:HYPDE_26338"/>
<sequence length="97" mass="10408">MAKGIGLNMSEAMELFLRRVIIDERIPFEIIALDAAHLGSRDISHSSQPAKSQTAEPARRDGRTIGGGNQRKISKSFSRGSTGTGIPTTKNNKKGTA</sequence>
<feature type="region of interest" description="Disordered" evidence="1">
    <location>
        <begin position="41"/>
        <end position="97"/>
    </location>
</feature>
<accession>N0BA18</accession>